<evidence type="ECO:0000313" key="3">
    <source>
        <dbReference type="Proteomes" id="UP000028542"/>
    </source>
</evidence>
<reference evidence="2 3" key="1">
    <citation type="submission" date="2014-07" db="EMBL/GenBank/DDBJ databases">
        <title>Draft genome of Clostridium sulfidigenes 113A isolated from sediments associated with methane hydrate from Krishna Godavari basin.</title>
        <authorList>
            <person name="Honkalas V.S."/>
            <person name="Dabir A.P."/>
            <person name="Arora P."/>
            <person name="Dhakephalkar P.K."/>
        </authorList>
    </citation>
    <scope>NUCLEOTIDE SEQUENCE [LARGE SCALE GENOMIC DNA]</scope>
    <source>
        <strain evidence="2 3">113A</strain>
    </source>
</reference>
<evidence type="ECO:0000313" key="2">
    <source>
        <dbReference type="EMBL" id="KEZ86043.1"/>
    </source>
</evidence>
<dbReference type="Proteomes" id="UP000028542">
    <property type="component" value="Unassembled WGS sequence"/>
</dbReference>
<keyword evidence="2" id="KW-0378">Hydrolase</keyword>
<feature type="domain" description="Amidohydrolase-related" evidence="1">
    <location>
        <begin position="218"/>
        <end position="385"/>
    </location>
</feature>
<proteinExistence type="predicted"/>
<accession>A0A084JAQ9</accession>
<organism evidence="2 3">
    <name type="scientific">Clostridium sulfidigenes</name>
    <dbReference type="NCBI Taxonomy" id="318464"/>
    <lineage>
        <taxon>Bacteria</taxon>
        <taxon>Bacillati</taxon>
        <taxon>Bacillota</taxon>
        <taxon>Clostridia</taxon>
        <taxon>Eubacteriales</taxon>
        <taxon>Clostridiaceae</taxon>
        <taxon>Clostridium</taxon>
    </lineage>
</organism>
<dbReference type="SUPFAM" id="SSF51556">
    <property type="entry name" value="Metallo-dependent hydrolases"/>
    <property type="match status" value="1"/>
</dbReference>
<dbReference type="RefSeq" id="WP_035133446.1">
    <property type="nucleotide sequence ID" value="NZ_JPMD01000027.1"/>
</dbReference>
<dbReference type="InterPro" id="IPR011059">
    <property type="entry name" value="Metal-dep_hydrolase_composite"/>
</dbReference>
<dbReference type="CDD" id="cd01309">
    <property type="entry name" value="Met_dep_hydrolase_C"/>
    <property type="match status" value="1"/>
</dbReference>
<sequence length="391" mass="42925">MLLIKNGKILTMAGVDYDKACILIDGKKIIKVGEYIDEDNSDISQVIDASNCIVMPGIIEAHSHIGIQEERKGFEGNDCNEMTEPVTPYLKALDAINPMDSTFHKALSAGITGVMVGPGSSNVVGGQFVFIKTHGRAIDNMVVLEPAAMKVAFGENPKSNYNDKDKMPTSRMSIAALLREELFEAQQYYKNKKNSQQSGNEDNDFNEEFRKECWLPVFDKRIPLKAHVHRADDILTAIRIAKQFGLKMTLDHCTEGHLIAEEIKESGFPAIIGPTLSVRNKIETQNMDFKTAGLLHKAGVKVAITTDHPVTRIQDLAICAGFAAKEGLGIDEGLKAITINAAEICNVSHRVGSIEVGKDADIAIFDGNPMEIFTKTLYTIIDGEVVYKPED</sequence>
<dbReference type="InterPro" id="IPR006680">
    <property type="entry name" value="Amidohydro-rel"/>
</dbReference>
<dbReference type="GO" id="GO:0016810">
    <property type="term" value="F:hydrolase activity, acting on carbon-nitrogen (but not peptide) bonds"/>
    <property type="evidence" value="ECO:0007669"/>
    <property type="project" value="InterPro"/>
</dbReference>
<comment type="caution">
    <text evidence="2">The sequence shown here is derived from an EMBL/GenBank/DDBJ whole genome shotgun (WGS) entry which is preliminary data.</text>
</comment>
<dbReference type="InterPro" id="IPR051781">
    <property type="entry name" value="Metallo-dep_Hydrolase"/>
</dbReference>
<keyword evidence="3" id="KW-1185">Reference proteome</keyword>
<evidence type="ECO:0000259" key="1">
    <source>
        <dbReference type="Pfam" id="PF01979"/>
    </source>
</evidence>
<dbReference type="PANTHER" id="PTHR43135">
    <property type="entry name" value="ALPHA-D-RIBOSE 1-METHYLPHOSPHONATE 5-TRIPHOSPHATE DIPHOSPHATASE"/>
    <property type="match status" value="1"/>
</dbReference>
<dbReference type="Gene3D" id="2.30.40.10">
    <property type="entry name" value="Urease, subunit C, domain 1"/>
    <property type="match status" value="1"/>
</dbReference>
<dbReference type="Pfam" id="PF01979">
    <property type="entry name" value="Amidohydro_1"/>
    <property type="match status" value="1"/>
</dbReference>
<dbReference type="Gene3D" id="3.20.20.140">
    <property type="entry name" value="Metal-dependent hydrolases"/>
    <property type="match status" value="1"/>
</dbReference>
<dbReference type="STRING" id="318464.IO99_11750"/>
<dbReference type="InterPro" id="IPR032466">
    <property type="entry name" value="Metal_Hydrolase"/>
</dbReference>
<dbReference type="eggNOG" id="COG1228">
    <property type="taxonomic scope" value="Bacteria"/>
</dbReference>
<dbReference type="SUPFAM" id="SSF51338">
    <property type="entry name" value="Composite domain of metallo-dependent hydrolases"/>
    <property type="match status" value="1"/>
</dbReference>
<protein>
    <submittedName>
        <fullName evidence="2">Amidohydrolase</fullName>
    </submittedName>
</protein>
<name>A0A084JAQ9_9CLOT</name>
<dbReference type="PANTHER" id="PTHR43135:SF3">
    <property type="entry name" value="ALPHA-D-RIBOSE 1-METHYLPHOSPHONATE 5-TRIPHOSPHATE DIPHOSPHATASE"/>
    <property type="match status" value="1"/>
</dbReference>
<dbReference type="EMBL" id="JPMD01000027">
    <property type="protein sequence ID" value="KEZ86043.1"/>
    <property type="molecule type" value="Genomic_DNA"/>
</dbReference>
<dbReference type="AlphaFoldDB" id="A0A084JAQ9"/>
<gene>
    <name evidence="2" type="ORF">IO99_11750</name>
</gene>